<evidence type="ECO:0000313" key="9">
    <source>
        <dbReference type="Proteomes" id="UP000019118"/>
    </source>
</evidence>
<dbReference type="PROSITE" id="PS51221">
    <property type="entry name" value="TTL"/>
    <property type="match status" value="1"/>
</dbReference>
<protein>
    <recommendedName>
        <fullName evidence="10">Tubulin glycylase 3A</fullName>
    </recommendedName>
</protein>
<dbReference type="EnsemblMetazoa" id="XM_019904195.1">
    <property type="protein sequence ID" value="XP_019759754.1"/>
    <property type="gene ID" value="LOC109537453"/>
</dbReference>
<reference evidence="9" key="1">
    <citation type="journal article" date="2013" name="Genome Biol.">
        <title>Draft genome of the mountain pine beetle, Dendroctonus ponderosae Hopkins, a major forest pest.</title>
        <authorList>
            <person name="Keeling C.I."/>
            <person name="Yuen M.M."/>
            <person name="Liao N.Y."/>
            <person name="Docking T.R."/>
            <person name="Chan S.K."/>
            <person name="Taylor G.A."/>
            <person name="Palmquist D.L."/>
            <person name="Jackman S.D."/>
            <person name="Nguyen A."/>
            <person name="Li M."/>
            <person name="Henderson H."/>
            <person name="Janes J.K."/>
            <person name="Zhao Y."/>
            <person name="Pandoh P."/>
            <person name="Moore R."/>
            <person name="Sperling F.A."/>
            <person name="Huber D.P."/>
            <person name="Birol I."/>
            <person name="Jones S.J."/>
            <person name="Bohlmann J."/>
        </authorList>
    </citation>
    <scope>NUCLEOTIDE SEQUENCE</scope>
</reference>
<dbReference type="PANTHER" id="PTHR45870">
    <property type="entry name" value="TUBULIN MONOGLYCYLASE TTLL3"/>
    <property type="match status" value="1"/>
</dbReference>
<evidence type="ECO:0000256" key="6">
    <source>
        <dbReference type="ARBA" id="ARBA00023212"/>
    </source>
</evidence>
<evidence type="ECO:0000256" key="4">
    <source>
        <dbReference type="ARBA" id="ARBA00022741"/>
    </source>
</evidence>
<organism evidence="8 9">
    <name type="scientific">Dendroctonus ponderosae</name>
    <name type="common">Mountain pine beetle</name>
    <dbReference type="NCBI Taxonomy" id="77166"/>
    <lineage>
        <taxon>Eukaryota</taxon>
        <taxon>Metazoa</taxon>
        <taxon>Ecdysozoa</taxon>
        <taxon>Arthropoda</taxon>
        <taxon>Hexapoda</taxon>
        <taxon>Insecta</taxon>
        <taxon>Pterygota</taxon>
        <taxon>Neoptera</taxon>
        <taxon>Endopterygota</taxon>
        <taxon>Coleoptera</taxon>
        <taxon>Polyphaga</taxon>
        <taxon>Cucujiformia</taxon>
        <taxon>Curculionidae</taxon>
        <taxon>Scolytinae</taxon>
        <taxon>Dendroctonus</taxon>
    </lineage>
</organism>
<keyword evidence="9" id="KW-1185">Reference proteome</keyword>
<evidence type="ECO:0000256" key="2">
    <source>
        <dbReference type="ARBA" id="ARBA00022490"/>
    </source>
</evidence>
<evidence type="ECO:0000256" key="1">
    <source>
        <dbReference type="ARBA" id="ARBA00004245"/>
    </source>
</evidence>
<evidence type="ECO:0000256" key="5">
    <source>
        <dbReference type="ARBA" id="ARBA00022840"/>
    </source>
</evidence>
<dbReference type="SUPFAM" id="SSF56059">
    <property type="entry name" value="Glutathione synthetase ATP-binding domain-like"/>
    <property type="match status" value="1"/>
</dbReference>
<comment type="subcellular location">
    <subcellularLocation>
        <location evidence="1">Cytoplasm</location>
        <location evidence="1">Cytoskeleton</location>
    </subcellularLocation>
</comment>
<accession>A0AAR5PFC9</accession>
<dbReference type="EnsemblMetazoa" id="XM_019904194.1">
    <property type="protein sequence ID" value="XP_019759753.1"/>
    <property type="gene ID" value="LOC109537453"/>
</dbReference>
<reference evidence="8" key="2">
    <citation type="submission" date="2024-08" db="UniProtKB">
        <authorList>
            <consortium name="EnsemblMetazoa"/>
        </authorList>
    </citation>
    <scope>IDENTIFICATION</scope>
</reference>
<evidence type="ECO:0008006" key="10">
    <source>
        <dbReference type="Google" id="ProtNLM"/>
    </source>
</evidence>
<dbReference type="Proteomes" id="UP000019118">
    <property type="component" value="Unassembled WGS sequence"/>
</dbReference>
<dbReference type="GO" id="GO:0015630">
    <property type="term" value="C:microtubule cytoskeleton"/>
    <property type="evidence" value="ECO:0007669"/>
    <property type="project" value="TreeGrafter"/>
</dbReference>
<dbReference type="InterPro" id="IPR051437">
    <property type="entry name" value="TTLL_monoglycylase"/>
</dbReference>
<dbReference type="Gene3D" id="3.30.470.20">
    <property type="entry name" value="ATP-grasp fold, B domain"/>
    <property type="match status" value="1"/>
</dbReference>
<dbReference type="PANTHER" id="PTHR45870:SF2">
    <property type="entry name" value="TUBULIN MONOGLYCYLASE TTLL3"/>
    <property type="match status" value="1"/>
</dbReference>
<keyword evidence="3" id="KW-0436">Ligase</keyword>
<keyword evidence="5" id="KW-0067">ATP-binding</keyword>
<dbReference type="EnsemblMetazoa" id="XM_019904196.1">
    <property type="protein sequence ID" value="XP_019759755.1"/>
    <property type="gene ID" value="LOC109537453"/>
</dbReference>
<feature type="region of interest" description="Disordered" evidence="7">
    <location>
        <begin position="746"/>
        <end position="769"/>
    </location>
</feature>
<evidence type="ECO:0000256" key="3">
    <source>
        <dbReference type="ARBA" id="ARBA00022598"/>
    </source>
</evidence>
<evidence type="ECO:0000313" key="8">
    <source>
        <dbReference type="EnsemblMetazoa" id="XP_019759754.1"/>
    </source>
</evidence>
<dbReference type="GO" id="GO:0005524">
    <property type="term" value="F:ATP binding"/>
    <property type="evidence" value="ECO:0007669"/>
    <property type="project" value="UniProtKB-KW"/>
</dbReference>
<dbReference type="GO" id="GO:0005930">
    <property type="term" value="C:axoneme"/>
    <property type="evidence" value="ECO:0007669"/>
    <property type="project" value="TreeGrafter"/>
</dbReference>
<dbReference type="FunFam" id="3.30.470.20:FF:000032">
    <property type="entry name" value="tubulin monoglycylase TTLL3 isoform X2"/>
    <property type="match status" value="1"/>
</dbReference>
<keyword evidence="4" id="KW-0547">Nucleotide-binding</keyword>
<evidence type="ECO:0000256" key="7">
    <source>
        <dbReference type="SAM" id="MobiDB-lite"/>
    </source>
</evidence>
<keyword evidence="6" id="KW-0206">Cytoskeleton</keyword>
<dbReference type="GO" id="GO:0060271">
    <property type="term" value="P:cilium assembly"/>
    <property type="evidence" value="ECO:0007669"/>
    <property type="project" value="TreeGrafter"/>
</dbReference>
<dbReference type="AlphaFoldDB" id="A0AAR5PFC9"/>
<name>A0AAR5PFC9_DENPD</name>
<feature type="compositionally biased region" description="Polar residues" evidence="7">
    <location>
        <begin position="752"/>
        <end position="769"/>
    </location>
</feature>
<dbReference type="InterPro" id="IPR004344">
    <property type="entry name" value="TTL/TTLL_fam"/>
</dbReference>
<sequence>MIKDYENKIGSTISSTEQSESKIKLGRTTKKNLDAQLSRLLSSAPSSPKLQTVTPEIQKTIDKCARRSKSCLEGSKVRCTITSERLAQLRKTVENAVKEHRIFSIKGGWPVIRKELLKRNWIEKSEHGNKQRFSNAEDVISNLPARQDWESPTTYVEKCERTVMSRMLSAHDCDLYWSMRKEPSDLQHRGNAYKLINRFSRSLFASKEGLALLLQQSYWYLEENIANINFPRCYVLGFPDHYNIFLDDFRMTACMGILKWFTERYESKKEVHSIDGTVPHSAFNFAMDRFCLTLIGFLRCAEYIAGQRHQDIDKEFNRVWDHEWEQFLGYFYSVVHNNEHFMDFKQDKLLNCYAQAKIRLKEMAKHWPQFELDGMRNIWIMKPGNKCRGRGIQLVKSIAEVDKMMGLKVKYVVQKYIEKPLIIYKTKFDIRQWFMVTNVQPLTIWMFRDSYLRFSGQNFSLHDFHESLHLTNHAVQCKYANGQQRDKALPDDNMWDCHSFKAYLKQLGCLDKWSQVIVPGMKQNIVCAMLASQDTMDRRPNTYEIYGADFMLTEDFTPWLLEVNCSPDLSFSTSVTSRMCPQCMEDIVKVVVDKRKDPNADTGLFELIYKQNYPRTPPYLGMNLSVRGRKVFRSRMRIAKSEGKEHRDKIICQTSRLKRNPELIKAEVLSDAVASKALPKLLSSDIYSGPVIEDLIEELHKTIYDTDSGVDFVLPATQKSNSIDVIAKKKPTSNRGDRVPKLFLSRRRTNQKHSSLSRKANGNEITSQKRMPNYRRRYFGLFRQWVSTSQDSARTRTLAKDSKWEKGTASILKNEYHSKTINKTLIRNVQCLNMYTFDLNKLLPAINSSFQLYRFARETF</sequence>
<dbReference type="Pfam" id="PF03133">
    <property type="entry name" value="TTL"/>
    <property type="match status" value="1"/>
</dbReference>
<feature type="compositionally biased region" description="Polar residues" evidence="7">
    <location>
        <begin position="9"/>
        <end position="18"/>
    </location>
</feature>
<dbReference type="GO" id="GO:0003341">
    <property type="term" value="P:cilium movement"/>
    <property type="evidence" value="ECO:0007669"/>
    <property type="project" value="TreeGrafter"/>
</dbReference>
<dbReference type="GO" id="GO:0070736">
    <property type="term" value="F:protein-glycine ligase activity, initiating"/>
    <property type="evidence" value="ECO:0007669"/>
    <property type="project" value="TreeGrafter"/>
</dbReference>
<proteinExistence type="predicted"/>
<keyword evidence="2" id="KW-0963">Cytoplasm</keyword>
<feature type="region of interest" description="Disordered" evidence="7">
    <location>
        <begin position="1"/>
        <end position="23"/>
    </location>
</feature>